<dbReference type="Proteomes" id="UP000789508">
    <property type="component" value="Unassembled WGS sequence"/>
</dbReference>
<protein>
    <submittedName>
        <fullName evidence="1">12015_t:CDS:1</fullName>
    </submittedName>
</protein>
<gene>
    <name evidence="1" type="ORF">ALEPTO_LOCUS11514</name>
</gene>
<reference evidence="1" key="1">
    <citation type="submission" date="2021-06" db="EMBL/GenBank/DDBJ databases">
        <authorList>
            <person name="Kallberg Y."/>
            <person name="Tangrot J."/>
            <person name="Rosling A."/>
        </authorList>
    </citation>
    <scope>NUCLEOTIDE SEQUENCE</scope>
    <source>
        <strain evidence="1">FL130A</strain>
    </source>
</reference>
<proteinExistence type="predicted"/>
<dbReference type="EMBL" id="CAJVPS010019013">
    <property type="protein sequence ID" value="CAG8699436.1"/>
    <property type="molecule type" value="Genomic_DNA"/>
</dbReference>
<dbReference type="OrthoDB" id="2440770at2759"/>
<sequence length="265" mass="31147">MSHNYRTLEVYSGTAGAYLNIHEPPNWFHETLIPASIWLKQHNDLIKNYASNINIIPTSSETPVPILLPLARQSINTQESFPNLYRSTLLNEILRPSDLVVPNNPFPLEIHDEDSNYNRLIARSINTTNRPILFNNPDLEALIFLNLFPNAKGHYENIKQLLNFHLSIESYEKYIKLRMFCPDPRFRLHWYWPHWSYLNLEKKRNFQNQHRILSTHNVNKEHHPTKADLISKSSYNDKNILDESITTTLPSSFRTASPFFKKKQL</sequence>
<keyword evidence="2" id="KW-1185">Reference proteome</keyword>
<dbReference type="AlphaFoldDB" id="A0A9N9HPN0"/>
<name>A0A9N9HPN0_9GLOM</name>
<comment type="caution">
    <text evidence="1">The sequence shown here is derived from an EMBL/GenBank/DDBJ whole genome shotgun (WGS) entry which is preliminary data.</text>
</comment>
<evidence type="ECO:0000313" key="2">
    <source>
        <dbReference type="Proteomes" id="UP000789508"/>
    </source>
</evidence>
<accession>A0A9N9HPN0</accession>
<evidence type="ECO:0000313" key="1">
    <source>
        <dbReference type="EMBL" id="CAG8699436.1"/>
    </source>
</evidence>
<organism evidence="1 2">
    <name type="scientific">Ambispora leptoticha</name>
    <dbReference type="NCBI Taxonomy" id="144679"/>
    <lineage>
        <taxon>Eukaryota</taxon>
        <taxon>Fungi</taxon>
        <taxon>Fungi incertae sedis</taxon>
        <taxon>Mucoromycota</taxon>
        <taxon>Glomeromycotina</taxon>
        <taxon>Glomeromycetes</taxon>
        <taxon>Archaeosporales</taxon>
        <taxon>Ambisporaceae</taxon>
        <taxon>Ambispora</taxon>
    </lineage>
</organism>